<dbReference type="EMBL" id="FOXU01000002">
    <property type="protein sequence ID" value="SFQ40886.1"/>
    <property type="molecule type" value="Genomic_DNA"/>
</dbReference>
<organism evidence="2 3">
    <name type="scientific">Psychrobacillus psychrotolerans</name>
    <dbReference type="NCBI Taxonomy" id="126156"/>
    <lineage>
        <taxon>Bacteria</taxon>
        <taxon>Bacillati</taxon>
        <taxon>Bacillota</taxon>
        <taxon>Bacilli</taxon>
        <taxon>Bacillales</taxon>
        <taxon>Bacillaceae</taxon>
        <taxon>Psychrobacillus</taxon>
    </lineage>
</organism>
<evidence type="ECO:0000313" key="2">
    <source>
        <dbReference type="EMBL" id="SFQ40886.1"/>
    </source>
</evidence>
<reference evidence="3" key="1">
    <citation type="submission" date="2016-10" db="EMBL/GenBank/DDBJ databases">
        <authorList>
            <person name="Varghese N."/>
            <person name="Submissions S."/>
        </authorList>
    </citation>
    <scope>NUCLEOTIDE SEQUENCE [LARGE SCALE GENOMIC DNA]</scope>
    <source>
        <strain evidence="3">DSM 11706</strain>
    </source>
</reference>
<protein>
    <submittedName>
        <fullName evidence="2">Uncharacterized protein</fullName>
    </submittedName>
</protein>
<sequence>MIMQAASLHGGAAFALIIKDYSLFYVGITYMSYMTLVILMT</sequence>
<feature type="transmembrane region" description="Helical" evidence="1">
    <location>
        <begin position="21"/>
        <end position="40"/>
    </location>
</feature>
<accession>A0A1I5Y9K1</accession>
<keyword evidence="1" id="KW-1133">Transmembrane helix</keyword>
<keyword evidence="3" id="KW-1185">Reference proteome</keyword>
<dbReference type="AlphaFoldDB" id="A0A1I5Y9K1"/>
<gene>
    <name evidence="2" type="ORF">SAMN05421670_1993</name>
</gene>
<keyword evidence="1" id="KW-0812">Transmembrane</keyword>
<keyword evidence="1" id="KW-0472">Membrane</keyword>
<dbReference type="STRING" id="126156.SAMN05421670_1993"/>
<dbReference type="Proteomes" id="UP000198734">
    <property type="component" value="Unassembled WGS sequence"/>
</dbReference>
<name>A0A1I5Y9K1_9BACI</name>
<evidence type="ECO:0000313" key="3">
    <source>
        <dbReference type="Proteomes" id="UP000198734"/>
    </source>
</evidence>
<proteinExistence type="predicted"/>
<evidence type="ECO:0000256" key="1">
    <source>
        <dbReference type="SAM" id="Phobius"/>
    </source>
</evidence>